<comment type="caution">
    <text evidence="8">The sequence shown here is derived from an EMBL/GenBank/DDBJ whole genome shotgun (WGS) entry which is preliminary data.</text>
</comment>
<evidence type="ECO:0000259" key="7">
    <source>
        <dbReference type="Pfam" id="PF00999"/>
    </source>
</evidence>
<feature type="transmembrane region" description="Helical" evidence="6">
    <location>
        <begin position="304"/>
        <end position="322"/>
    </location>
</feature>
<feature type="transmembrane region" description="Helical" evidence="6">
    <location>
        <begin position="120"/>
        <end position="139"/>
    </location>
</feature>
<organism evidence="8 9">
    <name type="scientific">Candidatus Fimimonas gallinarum</name>
    <dbReference type="NCBI Taxonomy" id="2840821"/>
    <lineage>
        <taxon>Bacteria</taxon>
        <taxon>Pseudomonadati</taxon>
        <taxon>Myxococcota</taxon>
        <taxon>Myxococcia</taxon>
        <taxon>Myxococcales</taxon>
        <taxon>Cystobacterineae</taxon>
        <taxon>Myxococcaceae</taxon>
        <taxon>Myxococcaceae incertae sedis</taxon>
        <taxon>Candidatus Fimimonas</taxon>
    </lineage>
</organism>
<feature type="compositionally biased region" description="Polar residues" evidence="5">
    <location>
        <begin position="440"/>
        <end position="456"/>
    </location>
</feature>
<dbReference type="Proteomes" id="UP000824200">
    <property type="component" value="Unassembled WGS sequence"/>
</dbReference>
<evidence type="ECO:0000256" key="5">
    <source>
        <dbReference type="SAM" id="MobiDB-lite"/>
    </source>
</evidence>
<evidence type="ECO:0000313" key="9">
    <source>
        <dbReference type="Proteomes" id="UP000824200"/>
    </source>
</evidence>
<keyword evidence="2 6" id="KW-0812">Transmembrane</keyword>
<feature type="transmembrane region" description="Helical" evidence="6">
    <location>
        <begin position="87"/>
        <end position="108"/>
    </location>
</feature>
<feature type="transmembrane region" description="Helical" evidence="6">
    <location>
        <begin position="151"/>
        <end position="177"/>
    </location>
</feature>
<gene>
    <name evidence="8" type="ORF">IAC95_03000</name>
</gene>
<reference evidence="8" key="1">
    <citation type="submission" date="2020-10" db="EMBL/GenBank/DDBJ databases">
        <authorList>
            <person name="Gilroy R."/>
        </authorList>
    </citation>
    <scope>NUCLEOTIDE SEQUENCE</scope>
    <source>
        <strain evidence="8">CHK121-14286</strain>
    </source>
</reference>
<feature type="transmembrane region" description="Helical" evidence="6">
    <location>
        <begin position="56"/>
        <end position="75"/>
    </location>
</feature>
<evidence type="ECO:0000256" key="1">
    <source>
        <dbReference type="ARBA" id="ARBA00004141"/>
    </source>
</evidence>
<keyword evidence="4 6" id="KW-0472">Membrane</keyword>
<evidence type="ECO:0000256" key="4">
    <source>
        <dbReference type="ARBA" id="ARBA00023136"/>
    </source>
</evidence>
<evidence type="ECO:0000256" key="3">
    <source>
        <dbReference type="ARBA" id="ARBA00022989"/>
    </source>
</evidence>
<protein>
    <submittedName>
        <fullName evidence="8">Cation:proton antiporter</fullName>
    </submittedName>
</protein>
<comment type="subcellular location">
    <subcellularLocation>
        <location evidence="1">Membrane</location>
        <topology evidence="1">Multi-pass membrane protein</topology>
    </subcellularLocation>
</comment>
<feature type="transmembrane region" description="Helical" evidence="6">
    <location>
        <begin position="250"/>
        <end position="269"/>
    </location>
</feature>
<reference evidence="8" key="2">
    <citation type="journal article" date="2021" name="PeerJ">
        <title>Extensive microbial diversity within the chicken gut microbiome revealed by metagenomics and culture.</title>
        <authorList>
            <person name="Gilroy R."/>
            <person name="Ravi A."/>
            <person name="Getino M."/>
            <person name="Pursley I."/>
            <person name="Horton D.L."/>
            <person name="Alikhan N.F."/>
            <person name="Baker D."/>
            <person name="Gharbi K."/>
            <person name="Hall N."/>
            <person name="Watson M."/>
            <person name="Adriaenssens E.M."/>
            <person name="Foster-Nyarko E."/>
            <person name="Jarju S."/>
            <person name="Secka A."/>
            <person name="Antonio M."/>
            <person name="Oren A."/>
            <person name="Chaudhuri R.R."/>
            <person name="La Ragione R."/>
            <person name="Hildebrand F."/>
            <person name="Pallen M.J."/>
        </authorList>
    </citation>
    <scope>NUCLEOTIDE SEQUENCE</scope>
    <source>
        <strain evidence="8">CHK121-14286</strain>
    </source>
</reference>
<dbReference type="PANTHER" id="PTHR43021:SF2">
    <property type="entry name" value="CATION_H+ EXCHANGER DOMAIN-CONTAINING PROTEIN"/>
    <property type="match status" value="1"/>
</dbReference>
<evidence type="ECO:0000256" key="6">
    <source>
        <dbReference type="SAM" id="Phobius"/>
    </source>
</evidence>
<feature type="transmembrane region" description="Helical" evidence="6">
    <location>
        <begin position="281"/>
        <end position="298"/>
    </location>
</feature>
<dbReference type="Pfam" id="PF00999">
    <property type="entry name" value="Na_H_Exchanger"/>
    <property type="match status" value="1"/>
</dbReference>
<feature type="transmembrane region" description="Helical" evidence="6">
    <location>
        <begin position="189"/>
        <end position="212"/>
    </location>
</feature>
<dbReference type="PANTHER" id="PTHR43021">
    <property type="entry name" value="NA(+)/H(+) ANTIPORTER-RELATED"/>
    <property type="match status" value="1"/>
</dbReference>
<feature type="region of interest" description="Disordered" evidence="5">
    <location>
        <begin position="430"/>
        <end position="465"/>
    </location>
</feature>
<dbReference type="InterPro" id="IPR038770">
    <property type="entry name" value="Na+/solute_symporter_sf"/>
</dbReference>
<name>A0A9D1E499_9BACT</name>
<dbReference type="EMBL" id="DVHL01000026">
    <property type="protein sequence ID" value="HIR65834.1"/>
    <property type="molecule type" value="Genomic_DNA"/>
</dbReference>
<accession>A0A9D1E499</accession>
<feature type="transmembrane region" description="Helical" evidence="6">
    <location>
        <begin position="224"/>
        <end position="244"/>
    </location>
</feature>
<sequence length="465" mass="49062">MINALLAIAIALILGLLSTRIMKIIGLPNVTGYLIIGLIIGPYAAGVINPTVNENLAFVSTVALGFIGFSIGVEFRISHIKEIGKSAITITFFQALCATLCVDVLLIALGSLLDIPTYEAIILGAIATATAPAATLMVVRQYKAKGIVTGTLLPVVALDDAVGLIVFAISNSIALALASGEAPTVLNIAVWPIVEIIASLGIGALIGALLSVIPRFFKSRDNRLIASLTAVILSLGVCQLFSYLETNYEFPFGLSDLLVCMMAGAVFINLRKEATQMMEGVDRWTPVLLMLFFILSGAELDLGMFATGGWTLILSLVVYLLARCSGKYFGTVLGATVTKSDPKVKKYLGITLFPQAGVAIGMATMCSQEFADVNPEVGKKIVTITMCAVLVYELIGPVLTKWALTKAGEIDKSNLHRFGRKKAAVAVGDGAASAQPVVTEVSSQPVETTSEVTSENKPQDGSDNK</sequence>
<keyword evidence="3 6" id="KW-1133">Transmembrane helix</keyword>
<dbReference type="InterPro" id="IPR006153">
    <property type="entry name" value="Cation/H_exchanger_TM"/>
</dbReference>
<evidence type="ECO:0000313" key="8">
    <source>
        <dbReference type="EMBL" id="HIR65834.1"/>
    </source>
</evidence>
<dbReference type="AlphaFoldDB" id="A0A9D1E499"/>
<evidence type="ECO:0000256" key="2">
    <source>
        <dbReference type="ARBA" id="ARBA00022692"/>
    </source>
</evidence>
<dbReference type="GO" id="GO:0016020">
    <property type="term" value="C:membrane"/>
    <property type="evidence" value="ECO:0007669"/>
    <property type="project" value="UniProtKB-SubCell"/>
</dbReference>
<dbReference type="GO" id="GO:1902600">
    <property type="term" value="P:proton transmembrane transport"/>
    <property type="evidence" value="ECO:0007669"/>
    <property type="project" value="InterPro"/>
</dbReference>
<feature type="domain" description="Cation/H+ exchanger transmembrane" evidence="7">
    <location>
        <begin position="9"/>
        <end position="405"/>
    </location>
</feature>
<dbReference type="GO" id="GO:0015297">
    <property type="term" value="F:antiporter activity"/>
    <property type="evidence" value="ECO:0007669"/>
    <property type="project" value="InterPro"/>
</dbReference>
<proteinExistence type="predicted"/>
<dbReference type="Gene3D" id="1.20.1530.20">
    <property type="match status" value="1"/>
</dbReference>